<dbReference type="GO" id="GO:1902000">
    <property type="term" value="P:homogentisate catabolic process"/>
    <property type="evidence" value="ECO:0007669"/>
    <property type="project" value="TreeGrafter"/>
</dbReference>
<evidence type="ECO:0000313" key="16">
    <source>
        <dbReference type="EMBL" id="SEC19722.1"/>
    </source>
</evidence>
<accession>A0A1H4QJI4</accession>
<dbReference type="GO" id="GO:0006572">
    <property type="term" value="P:L-tyrosine catabolic process"/>
    <property type="evidence" value="ECO:0007669"/>
    <property type="project" value="UniProtKB-KW"/>
</dbReference>
<evidence type="ECO:0000256" key="8">
    <source>
        <dbReference type="ARBA" id="ARBA00022842"/>
    </source>
</evidence>
<evidence type="ECO:0000256" key="12">
    <source>
        <dbReference type="PIRSR" id="PIRSR605959-2"/>
    </source>
</evidence>
<feature type="active site" description="Proton acceptor" evidence="11">
    <location>
        <position position="147"/>
    </location>
</feature>
<dbReference type="NCBIfam" id="TIGR01266">
    <property type="entry name" value="fum_ac_acetase"/>
    <property type="match status" value="1"/>
</dbReference>
<keyword evidence="9" id="KW-0828">Tyrosine catabolism</keyword>
<keyword evidence="10" id="KW-0585">Phenylalanine catabolism</keyword>
<feature type="binding site" evidence="12">
    <location>
        <position position="371"/>
    </location>
    <ligand>
        <name>substrate</name>
    </ligand>
</feature>
<gene>
    <name evidence="16" type="ORF">SAMN05216452_4110</name>
</gene>
<evidence type="ECO:0000256" key="10">
    <source>
        <dbReference type="ARBA" id="ARBA00023232"/>
    </source>
</evidence>
<keyword evidence="17" id="KW-1185">Reference proteome</keyword>
<feature type="binding site" evidence="12">
    <location>
        <position position="156"/>
    </location>
    <ligand>
        <name>substrate</name>
    </ligand>
</feature>
<proteinExistence type="predicted"/>
<dbReference type="Gene3D" id="3.90.850.10">
    <property type="entry name" value="Fumarylacetoacetase-like, C-terminal domain"/>
    <property type="match status" value="1"/>
</dbReference>
<feature type="binding site" evidence="13">
    <location>
        <position position="244"/>
    </location>
    <ligand>
        <name>Ca(2+)</name>
        <dbReference type="ChEBI" id="CHEBI:29108"/>
    </ligand>
</feature>
<dbReference type="InterPro" id="IPR015377">
    <property type="entry name" value="Fumarylacetoacetase_N"/>
</dbReference>
<dbReference type="UniPathway" id="UPA00139">
    <property type="reaction ID" value="UER00341"/>
</dbReference>
<dbReference type="InterPro" id="IPR005959">
    <property type="entry name" value="Fumarylacetoacetase"/>
</dbReference>
<dbReference type="PANTHER" id="PTHR43069">
    <property type="entry name" value="FUMARYLACETOACETASE"/>
    <property type="match status" value="1"/>
</dbReference>
<dbReference type="GO" id="GO:0004334">
    <property type="term" value="F:fumarylacetoacetase activity"/>
    <property type="evidence" value="ECO:0007669"/>
    <property type="project" value="UniProtKB-EC"/>
</dbReference>
<dbReference type="EMBL" id="FNSL01000002">
    <property type="protein sequence ID" value="SEC19722.1"/>
    <property type="molecule type" value="Genomic_DNA"/>
</dbReference>
<protein>
    <recommendedName>
        <fullName evidence="4">fumarylacetoacetase</fullName>
        <ecNumber evidence="4">3.7.1.2</ecNumber>
    </recommendedName>
</protein>
<keyword evidence="5 13" id="KW-0479">Metal-binding</keyword>
<name>A0A1H4QJI4_9HYPH</name>
<dbReference type="RefSeq" id="WP_007007204.1">
    <property type="nucleotide sequence ID" value="NZ_FNSL01000002.1"/>
</dbReference>
<keyword evidence="6 16" id="KW-0378">Hydrolase</keyword>
<feature type="binding site" evidence="13">
    <location>
        <position position="244"/>
    </location>
    <ligand>
        <name>Mg(2+)</name>
        <dbReference type="ChEBI" id="CHEBI:18420"/>
    </ligand>
</feature>
<feature type="domain" description="Fumarylacetoacetase N-terminal" evidence="15">
    <location>
        <begin position="31"/>
        <end position="132"/>
    </location>
</feature>
<dbReference type="EC" id="3.7.1.2" evidence="4"/>
<feature type="binding site" evidence="13">
    <location>
        <position position="264"/>
    </location>
    <ligand>
        <name>Mg(2+)</name>
        <dbReference type="ChEBI" id="CHEBI:18420"/>
    </ligand>
</feature>
<evidence type="ECO:0000256" key="3">
    <source>
        <dbReference type="ARBA" id="ARBA00004782"/>
    </source>
</evidence>
<evidence type="ECO:0000256" key="1">
    <source>
        <dbReference type="ARBA" id="ARBA00001913"/>
    </source>
</evidence>
<dbReference type="Pfam" id="PF01557">
    <property type="entry name" value="FAA_hydrolase"/>
    <property type="match status" value="1"/>
</dbReference>
<evidence type="ECO:0000259" key="15">
    <source>
        <dbReference type="Pfam" id="PF09298"/>
    </source>
</evidence>
<feature type="binding site" evidence="13">
    <location>
        <position position="268"/>
    </location>
    <ligand>
        <name>Mg(2+)</name>
        <dbReference type="ChEBI" id="CHEBI:18420"/>
    </ligand>
</feature>
<evidence type="ECO:0000256" key="7">
    <source>
        <dbReference type="ARBA" id="ARBA00022837"/>
    </source>
</evidence>
<dbReference type="InterPro" id="IPR036663">
    <property type="entry name" value="Fumarylacetoacetase_C_sf"/>
</dbReference>
<organism evidence="16 17">
    <name type="scientific">Nitratireductor aquibiodomus</name>
    <dbReference type="NCBI Taxonomy" id="204799"/>
    <lineage>
        <taxon>Bacteria</taxon>
        <taxon>Pseudomonadati</taxon>
        <taxon>Pseudomonadota</taxon>
        <taxon>Alphaproteobacteria</taxon>
        <taxon>Hyphomicrobiales</taxon>
        <taxon>Phyllobacteriaceae</taxon>
        <taxon>Nitratireductor</taxon>
    </lineage>
</organism>
<feature type="binding site" evidence="12">
    <location>
        <position position="255"/>
    </location>
    <ligand>
        <name>substrate</name>
    </ligand>
</feature>
<dbReference type="GO" id="GO:0006559">
    <property type="term" value="P:L-phenylalanine catabolic process"/>
    <property type="evidence" value="ECO:0007669"/>
    <property type="project" value="UniProtKB-UniPathway"/>
</dbReference>
<comment type="pathway">
    <text evidence="3">Amino-acid degradation; L-phenylalanine degradation; acetoacetate and fumarate from L-phenylalanine: step 6/6.</text>
</comment>
<evidence type="ECO:0000256" key="13">
    <source>
        <dbReference type="PIRSR" id="PIRSR605959-3"/>
    </source>
</evidence>
<feature type="binding site" evidence="12">
    <location>
        <position position="251"/>
    </location>
    <ligand>
        <name>substrate</name>
    </ligand>
</feature>
<evidence type="ECO:0000256" key="11">
    <source>
        <dbReference type="PIRSR" id="PIRSR605959-1"/>
    </source>
</evidence>
<comment type="cofactor">
    <cofactor evidence="1 13">
        <name>Ca(2+)</name>
        <dbReference type="ChEBI" id="CHEBI:29108"/>
    </cofactor>
</comment>
<dbReference type="GO" id="GO:0046872">
    <property type="term" value="F:metal ion binding"/>
    <property type="evidence" value="ECO:0007669"/>
    <property type="project" value="UniProtKB-KW"/>
</dbReference>
<feature type="binding site" evidence="12">
    <location>
        <position position="142"/>
    </location>
    <ligand>
        <name>substrate</name>
    </ligand>
</feature>
<sequence length="441" mass="47781">MTIWTLDETHDPNAESWISSANLESSAFGLQNLPYGVATAGNNAEPVIVVAIGDQALNLSACAAAGLLDEIFGVDACGILCRDDLNALMARSPAEWRALRLWLHRALRAGSEMQSGIEGFLLPIETLRMRLPARIGDYTDFYCSVEHATNVGKVFRPDNPLLPNFKSLPVGYHGRASSIIVSGAEVRRPNGQIRVDGDIVFAPSRMLDYELELGAFIGGGKNDSGVHRLPEARERLFGVCLVNDWSARDIQAWEYQPLGPFLSKSFATTISPWVVTMDALAPFRVAARERLADDPALLDYLADQDEARGGALTIDLAVRLESAAMRERGDAPLTVTRTNAAGLYWTFAQMITHHMSNGCPMMPGDLIASGTISGETQGSQGSLLELTRRGAEPLDLGNGESRGFLQDGDEIVLEGRCEREGFRAIGFGECRGAVLPASDWS</sequence>
<evidence type="ECO:0000313" key="17">
    <source>
        <dbReference type="Proteomes" id="UP000199064"/>
    </source>
</evidence>
<evidence type="ECO:0000256" key="9">
    <source>
        <dbReference type="ARBA" id="ARBA00022878"/>
    </source>
</evidence>
<reference evidence="17" key="1">
    <citation type="submission" date="2016-10" db="EMBL/GenBank/DDBJ databases">
        <authorList>
            <person name="Varghese N."/>
            <person name="Submissions S."/>
        </authorList>
    </citation>
    <scope>NUCLEOTIDE SEQUENCE [LARGE SCALE GENOMIC DNA]</scope>
    <source>
        <strain evidence="17">ES.061</strain>
    </source>
</reference>
<evidence type="ECO:0000259" key="14">
    <source>
        <dbReference type="Pfam" id="PF01557"/>
    </source>
</evidence>
<feature type="binding site" evidence="13">
    <location>
        <position position="212"/>
    </location>
    <ligand>
        <name>Ca(2+)</name>
        <dbReference type="ChEBI" id="CHEBI:29108"/>
    </ligand>
</feature>
<dbReference type="InterPro" id="IPR036462">
    <property type="entry name" value="Fumarylacetoacetase_N_sf"/>
</dbReference>
<dbReference type="Proteomes" id="UP000199064">
    <property type="component" value="Unassembled WGS sequence"/>
</dbReference>
<dbReference type="PANTHER" id="PTHR43069:SF2">
    <property type="entry name" value="FUMARYLACETOACETASE"/>
    <property type="match status" value="1"/>
</dbReference>
<evidence type="ECO:0000256" key="4">
    <source>
        <dbReference type="ARBA" id="ARBA00012094"/>
    </source>
</evidence>
<feature type="binding site" evidence="13">
    <location>
        <position position="210"/>
    </location>
    <ligand>
        <name>Ca(2+)</name>
        <dbReference type="ChEBI" id="CHEBI:29108"/>
    </ligand>
</feature>
<dbReference type="Gene3D" id="2.30.30.230">
    <property type="entry name" value="Fumarylacetoacetase, N-terminal domain"/>
    <property type="match status" value="1"/>
</dbReference>
<dbReference type="SUPFAM" id="SSF63433">
    <property type="entry name" value="Fumarylacetoacetate hydrolase, FAH, N-terminal domain"/>
    <property type="match status" value="1"/>
</dbReference>
<dbReference type="Pfam" id="PF09298">
    <property type="entry name" value="FAA_hydrolase_N"/>
    <property type="match status" value="1"/>
</dbReference>
<evidence type="ECO:0000256" key="2">
    <source>
        <dbReference type="ARBA" id="ARBA00001946"/>
    </source>
</evidence>
<comment type="cofactor">
    <cofactor evidence="2 13">
        <name>Mg(2+)</name>
        <dbReference type="ChEBI" id="CHEBI:18420"/>
    </cofactor>
</comment>
<feature type="binding site" evidence="13">
    <location>
        <position position="140"/>
    </location>
    <ligand>
        <name>Ca(2+)</name>
        <dbReference type="ChEBI" id="CHEBI:29108"/>
    </ligand>
</feature>
<dbReference type="AlphaFoldDB" id="A0A1H4QJI4"/>
<evidence type="ECO:0000256" key="5">
    <source>
        <dbReference type="ARBA" id="ARBA00022723"/>
    </source>
</evidence>
<dbReference type="SUPFAM" id="SSF56529">
    <property type="entry name" value="FAH"/>
    <property type="match status" value="1"/>
</dbReference>
<feature type="domain" description="Fumarylacetoacetase-like C-terminal" evidence="14">
    <location>
        <begin position="138"/>
        <end position="434"/>
    </location>
</feature>
<evidence type="ECO:0000256" key="6">
    <source>
        <dbReference type="ARBA" id="ARBA00022801"/>
    </source>
</evidence>
<dbReference type="InterPro" id="IPR011234">
    <property type="entry name" value="Fumarylacetoacetase-like_C"/>
</dbReference>
<keyword evidence="8 13" id="KW-0460">Magnesium</keyword>
<keyword evidence="7 13" id="KW-0106">Calcium</keyword>